<evidence type="ECO:0000313" key="2">
    <source>
        <dbReference type="Proteomes" id="UP000626026"/>
    </source>
</evidence>
<reference evidence="1 2" key="1">
    <citation type="journal article" date="2013" name="Int. J. Syst. Evol. Microbiol.">
        <title>Roseomonas aerophila sp. nov., isolated from air.</title>
        <authorList>
            <person name="Kim S.J."/>
            <person name="Weon H.Y."/>
            <person name="Ahn J.H."/>
            <person name="Hong S.B."/>
            <person name="Seok S.J."/>
            <person name="Whang K.S."/>
            <person name="Kwon S.W."/>
        </authorList>
    </citation>
    <scope>NUCLEOTIDE SEQUENCE [LARGE SCALE GENOMIC DNA]</scope>
    <source>
        <strain evidence="1 2">NBRC 108923</strain>
    </source>
</reference>
<dbReference type="Proteomes" id="UP000626026">
    <property type="component" value="Unassembled WGS sequence"/>
</dbReference>
<keyword evidence="2" id="KW-1185">Reference proteome</keyword>
<dbReference type="RefSeq" id="WP_187785467.1">
    <property type="nucleotide sequence ID" value="NZ_JACTVA010000030.1"/>
</dbReference>
<accession>A0ABR7RPM8</accession>
<organism evidence="1 2">
    <name type="scientific">Teichococcus aerophilus</name>
    <dbReference type="NCBI Taxonomy" id="1224513"/>
    <lineage>
        <taxon>Bacteria</taxon>
        <taxon>Pseudomonadati</taxon>
        <taxon>Pseudomonadota</taxon>
        <taxon>Alphaproteobacteria</taxon>
        <taxon>Acetobacterales</taxon>
        <taxon>Roseomonadaceae</taxon>
        <taxon>Roseomonas</taxon>
    </lineage>
</organism>
<protein>
    <submittedName>
        <fullName evidence="1">Uncharacterized protein</fullName>
    </submittedName>
</protein>
<proteinExistence type="predicted"/>
<comment type="caution">
    <text evidence="1">The sequence shown here is derived from an EMBL/GenBank/DDBJ whole genome shotgun (WGS) entry which is preliminary data.</text>
</comment>
<dbReference type="EMBL" id="JACTVA010000030">
    <property type="protein sequence ID" value="MBC9208306.1"/>
    <property type="molecule type" value="Genomic_DNA"/>
</dbReference>
<name>A0ABR7RPM8_9PROT</name>
<gene>
    <name evidence="1" type="ORF">IBL26_15785</name>
</gene>
<evidence type="ECO:0000313" key="1">
    <source>
        <dbReference type="EMBL" id="MBC9208306.1"/>
    </source>
</evidence>
<sequence>MPQPPQIEWIQMTQSQQGLEAQLATRAKAGGWSDSQAQWIGRLGAEVLQGQNAASPAVLEAAYKAAERQLSVGYFNNAVEQGKSRLVAFLTVIDLEKQVITRAGGTAPAYGDDALKTAYAALEGAAARGALVEEQIAVAFTALRRASAPAP</sequence>